<dbReference type="Proteomes" id="UP000254764">
    <property type="component" value="Unassembled WGS sequence"/>
</dbReference>
<evidence type="ECO:0000256" key="2">
    <source>
        <dbReference type="ARBA" id="ARBA00022801"/>
    </source>
</evidence>
<dbReference type="Gene3D" id="3.90.79.10">
    <property type="entry name" value="Nucleoside Triphosphate Pyrophosphohydrolase"/>
    <property type="match status" value="1"/>
</dbReference>
<dbReference type="PRINTS" id="PR00502">
    <property type="entry name" value="NUDIXFAMILY"/>
</dbReference>
<reference evidence="6" key="1">
    <citation type="submission" date="2018-07" db="EMBL/GenBank/DDBJ databases">
        <authorList>
            <person name="Peiro R."/>
            <person name="Begona"/>
            <person name="Cbmso G."/>
            <person name="Lopez M."/>
            <person name="Gonzalez S."/>
        </authorList>
    </citation>
    <scope>NUCLEOTIDE SEQUENCE [LARGE SCALE GENOMIC DNA]</scope>
</reference>
<proteinExistence type="inferred from homology"/>
<dbReference type="CDD" id="cd04673">
    <property type="entry name" value="NUDIX_ADPRase"/>
    <property type="match status" value="1"/>
</dbReference>
<comment type="similarity">
    <text evidence="3">Belongs to the Nudix hydrolase family.</text>
</comment>
<accession>A0A376AJZ1</accession>
<evidence type="ECO:0000259" key="4">
    <source>
        <dbReference type="PROSITE" id="PS51462"/>
    </source>
</evidence>
<feature type="domain" description="Nudix hydrolase" evidence="4">
    <location>
        <begin position="4"/>
        <end position="134"/>
    </location>
</feature>
<dbReference type="RefSeq" id="WP_115670657.1">
    <property type="nucleotide sequence ID" value="NZ_UEYP01000006.1"/>
</dbReference>
<dbReference type="SUPFAM" id="SSF55811">
    <property type="entry name" value="Nudix"/>
    <property type="match status" value="1"/>
</dbReference>
<evidence type="ECO:0000313" key="5">
    <source>
        <dbReference type="EMBL" id="SSC68125.1"/>
    </source>
</evidence>
<dbReference type="STRING" id="1336235.GCA_000518785_01321"/>
<sequence length="139" mass="15429">MQTRPRLASSAIVERDGRFLLVRRRNPPAADLFAFPGGRAEPGETPEETAIRELFEETGLLGREPRLFETVELFPEDGTPESHFLLSVFRVEAEPETVAVADDDALEAGWFLPEEISRLPVPDSVRACIERLVRAGEAG</sequence>
<dbReference type="InterPro" id="IPR020084">
    <property type="entry name" value="NUDIX_hydrolase_CS"/>
</dbReference>
<dbReference type="PANTHER" id="PTHR43736:SF1">
    <property type="entry name" value="DIHYDRONEOPTERIN TRIPHOSPHATE DIPHOSPHATASE"/>
    <property type="match status" value="1"/>
</dbReference>
<dbReference type="EMBL" id="UEYP01000006">
    <property type="protein sequence ID" value="SSC68125.1"/>
    <property type="molecule type" value="Genomic_DNA"/>
</dbReference>
<organism evidence="5 6">
    <name type="scientific">Ciceribacter selenitireducens ATCC BAA-1503</name>
    <dbReference type="NCBI Taxonomy" id="1336235"/>
    <lineage>
        <taxon>Bacteria</taxon>
        <taxon>Pseudomonadati</taxon>
        <taxon>Pseudomonadota</taxon>
        <taxon>Alphaproteobacteria</taxon>
        <taxon>Hyphomicrobiales</taxon>
        <taxon>Rhizobiaceae</taxon>
        <taxon>Ciceribacter</taxon>
    </lineage>
</organism>
<keyword evidence="6" id="KW-1185">Reference proteome</keyword>
<dbReference type="PROSITE" id="PS51462">
    <property type="entry name" value="NUDIX"/>
    <property type="match status" value="1"/>
</dbReference>
<evidence type="ECO:0000313" key="6">
    <source>
        <dbReference type="Proteomes" id="UP000254764"/>
    </source>
</evidence>
<dbReference type="AlphaFoldDB" id="A0A376AJZ1"/>
<dbReference type="OrthoDB" id="9761969at2"/>
<comment type="cofactor">
    <cofactor evidence="1">
        <name>Mg(2+)</name>
        <dbReference type="ChEBI" id="CHEBI:18420"/>
    </cofactor>
</comment>
<dbReference type="InterPro" id="IPR020476">
    <property type="entry name" value="Nudix_hydrolase"/>
</dbReference>
<dbReference type="GO" id="GO:0016787">
    <property type="term" value="F:hydrolase activity"/>
    <property type="evidence" value="ECO:0007669"/>
    <property type="project" value="UniProtKB-KW"/>
</dbReference>
<dbReference type="PROSITE" id="PS00893">
    <property type="entry name" value="NUDIX_BOX"/>
    <property type="match status" value="1"/>
</dbReference>
<protein>
    <recommendedName>
        <fullName evidence="4">Nudix hydrolase domain-containing protein</fullName>
    </recommendedName>
</protein>
<dbReference type="Pfam" id="PF00293">
    <property type="entry name" value="NUDIX"/>
    <property type="match status" value="1"/>
</dbReference>
<name>A0A376AJZ1_9HYPH</name>
<evidence type="ECO:0000256" key="3">
    <source>
        <dbReference type="RuleBase" id="RU003476"/>
    </source>
</evidence>
<gene>
    <name evidence="5" type="ORF">RHIZ70_3833</name>
</gene>
<dbReference type="PANTHER" id="PTHR43736">
    <property type="entry name" value="ADP-RIBOSE PYROPHOSPHATASE"/>
    <property type="match status" value="1"/>
</dbReference>
<dbReference type="InterPro" id="IPR015797">
    <property type="entry name" value="NUDIX_hydrolase-like_dom_sf"/>
</dbReference>
<evidence type="ECO:0000256" key="1">
    <source>
        <dbReference type="ARBA" id="ARBA00001946"/>
    </source>
</evidence>
<keyword evidence="2 3" id="KW-0378">Hydrolase</keyword>
<dbReference type="InterPro" id="IPR000086">
    <property type="entry name" value="NUDIX_hydrolase_dom"/>
</dbReference>